<reference evidence="2 3" key="1">
    <citation type="submission" date="2020-08" db="EMBL/GenBank/DDBJ databases">
        <title>Description of novel Pseudomonas species.</title>
        <authorList>
            <person name="Duman M."/>
            <person name="Mulet M."/>
            <person name="Altun S."/>
            <person name="Saticioglu I.B."/>
            <person name="Lalucat J."/>
            <person name="Garcia-Valdes E."/>
        </authorList>
    </citation>
    <scope>NUCLEOTIDE SEQUENCE [LARGE SCALE GENOMIC DNA]</scope>
    <source>
        <strain evidence="2 3">P66</strain>
    </source>
</reference>
<sequence length="141" mass="14784">MQISIKKTSLVVAVMAMAAVGAYAALQRSEPMQAPAVAQVEDPDAVKVSIGQTFATTPDVFDLPAASNRLAKARLDGYAVCTQSDEATAAQYVDVSVMLDKAVKHVAQFQRAVNGVMDSKSGMTDCDFRVISVIAQVSASG</sequence>
<keyword evidence="3" id="KW-1185">Reference proteome</keyword>
<comment type="caution">
    <text evidence="2">The sequence shown here is derived from an EMBL/GenBank/DDBJ whole genome shotgun (WGS) entry which is preliminary data.</text>
</comment>
<dbReference type="RefSeq" id="WP_203584823.1">
    <property type="nucleotide sequence ID" value="NZ_JACOPV010000009.1"/>
</dbReference>
<evidence type="ECO:0000313" key="3">
    <source>
        <dbReference type="Proteomes" id="UP000745663"/>
    </source>
</evidence>
<feature type="signal peptide" evidence="1">
    <location>
        <begin position="1"/>
        <end position="24"/>
    </location>
</feature>
<gene>
    <name evidence="2" type="ORF">H8F21_15145</name>
</gene>
<evidence type="ECO:0000313" key="2">
    <source>
        <dbReference type="EMBL" id="MBM5458901.1"/>
    </source>
</evidence>
<feature type="chain" id="PRO_5045166374" evidence="1">
    <location>
        <begin position="25"/>
        <end position="141"/>
    </location>
</feature>
<organism evidence="2 3">
    <name type="scientific">Pseudomonas arcuscaelestis</name>
    <dbReference type="NCBI Taxonomy" id="2710591"/>
    <lineage>
        <taxon>Bacteria</taxon>
        <taxon>Pseudomonadati</taxon>
        <taxon>Pseudomonadota</taxon>
        <taxon>Gammaproteobacteria</taxon>
        <taxon>Pseudomonadales</taxon>
        <taxon>Pseudomonadaceae</taxon>
        <taxon>Pseudomonas</taxon>
    </lineage>
</organism>
<accession>A0ABS2C0X0</accession>
<name>A0ABS2C0X0_9PSED</name>
<dbReference type="Proteomes" id="UP000745663">
    <property type="component" value="Unassembled WGS sequence"/>
</dbReference>
<dbReference type="EMBL" id="JACOPV010000009">
    <property type="protein sequence ID" value="MBM5458901.1"/>
    <property type="molecule type" value="Genomic_DNA"/>
</dbReference>
<protein>
    <submittedName>
        <fullName evidence="2">Uncharacterized protein</fullName>
    </submittedName>
</protein>
<keyword evidence="1" id="KW-0732">Signal</keyword>
<evidence type="ECO:0000256" key="1">
    <source>
        <dbReference type="SAM" id="SignalP"/>
    </source>
</evidence>
<proteinExistence type="predicted"/>